<protein>
    <recommendedName>
        <fullName evidence="8">BEACH domain-containing protein</fullName>
    </recommendedName>
</protein>
<dbReference type="InterPro" id="IPR031570">
    <property type="entry name" value="NBEA/BDCP_DUF4704"/>
</dbReference>
<dbReference type="InterPro" id="IPR050865">
    <property type="entry name" value="BEACH_Domain"/>
</dbReference>
<evidence type="ECO:0000256" key="3">
    <source>
        <dbReference type="SAM" id="MobiDB-lite"/>
    </source>
</evidence>
<dbReference type="InterPro" id="IPR036372">
    <property type="entry name" value="BEACH_dom_sf"/>
</dbReference>
<dbReference type="SUPFAM" id="SSF48371">
    <property type="entry name" value="ARM repeat"/>
    <property type="match status" value="1"/>
</dbReference>
<dbReference type="SUPFAM" id="SSF81837">
    <property type="entry name" value="BEACH domain"/>
    <property type="match status" value="1"/>
</dbReference>
<evidence type="ECO:0000313" key="6">
    <source>
        <dbReference type="EMBL" id="KAF0902297.1"/>
    </source>
</evidence>
<dbReference type="FunFam" id="1.10.1540.10:FF:000001">
    <property type="entry name" value="neurobeachin isoform X1"/>
    <property type="match status" value="1"/>
</dbReference>
<feature type="domain" description="BEACH" evidence="4">
    <location>
        <begin position="2491"/>
        <end position="2781"/>
    </location>
</feature>
<feature type="region of interest" description="Disordered" evidence="3">
    <location>
        <begin position="2275"/>
        <end position="2302"/>
    </location>
</feature>
<dbReference type="CDD" id="cd01201">
    <property type="entry name" value="PH_BEACH"/>
    <property type="match status" value="1"/>
</dbReference>
<dbReference type="Gene3D" id="2.30.29.30">
    <property type="entry name" value="Pleckstrin-homology domain (PH domain)/Phosphotyrosine-binding domain (PTB)"/>
    <property type="match status" value="1"/>
</dbReference>
<keyword evidence="2" id="KW-0677">Repeat</keyword>
<reference evidence="6 7" key="1">
    <citation type="submission" date="2019-11" db="EMBL/GenBank/DDBJ databases">
        <title>Whole genome sequence of Oryza granulata.</title>
        <authorList>
            <person name="Li W."/>
        </authorList>
    </citation>
    <scope>NUCLEOTIDE SEQUENCE [LARGE SCALE GENOMIC DNA]</scope>
    <source>
        <strain evidence="7">cv. Menghai</strain>
        <tissue evidence="6">Leaf</tissue>
    </source>
</reference>
<feature type="domain" description="BEACH-type PH" evidence="5">
    <location>
        <begin position="2320"/>
        <end position="2467"/>
    </location>
</feature>
<evidence type="ECO:0000256" key="2">
    <source>
        <dbReference type="ARBA" id="ARBA00022737"/>
    </source>
</evidence>
<dbReference type="InterPro" id="IPR046851">
    <property type="entry name" value="NBCH_WD40"/>
</dbReference>
<dbReference type="OrthoDB" id="26681at2759"/>
<dbReference type="SUPFAM" id="SSF49899">
    <property type="entry name" value="Concanavalin A-like lectins/glucanases"/>
    <property type="match status" value="1"/>
</dbReference>
<dbReference type="PANTHER" id="PTHR13743:SF129">
    <property type="entry name" value="BEACH DOMAIN-CONTAINING PROTEIN"/>
    <property type="match status" value="1"/>
</dbReference>
<dbReference type="InterPro" id="IPR046852">
    <property type="entry name" value="Neurobeachin_a-sol"/>
</dbReference>
<dbReference type="Pfam" id="PF14844">
    <property type="entry name" value="PH_BEACH"/>
    <property type="match status" value="1"/>
</dbReference>
<dbReference type="Pfam" id="PF02138">
    <property type="entry name" value="Beach"/>
    <property type="match status" value="1"/>
</dbReference>
<dbReference type="Gene3D" id="1.10.1540.10">
    <property type="entry name" value="BEACH domain"/>
    <property type="match status" value="1"/>
</dbReference>
<dbReference type="InterPro" id="IPR000409">
    <property type="entry name" value="BEACH_dom"/>
</dbReference>
<dbReference type="Pfam" id="PF16057">
    <property type="entry name" value="DUF4800"/>
    <property type="match status" value="1"/>
</dbReference>
<dbReference type="Pfam" id="PF20426">
    <property type="entry name" value="NBCH_WD40"/>
    <property type="match status" value="1"/>
</dbReference>
<accession>A0A6G1CQD7</accession>
<evidence type="ECO:0000259" key="4">
    <source>
        <dbReference type="PROSITE" id="PS50197"/>
    </source>
</evidence>
<dbReference type="Gene3D" id="1.25.10.10">
    <property type="entry name" value="Leucine-rich Repeat Variant"/>
    <property type="match status" value="1"/>
</dbReference>
<evidence type="ECO:0000313" key="7">
    <source>
        <dbReference type="Proteomes" id="UP000479710"/>
    </source>
</evidence>
<sequence length="2957" mass="334492">MTSDSMEERVLNTLWKKYEDALNKAEKEKSLQFFVLQFVQTFRDWGPYHSMQLVDQELGSDETVVGCSHGHPSEVILILIQEMSIITSTIAESGSSPESSPNYSEQAGDMGLSTERLHVLECLTILTRSMHNCRVFSYYGGVKKVTSLLKAAVAQLKTQKSLLAADNHISHQAVENIKMMLNMLTYIVTIIANFMKLEPTVARIPHFLNSTKYASSKNHLATVAPNTSESGISDTLQRWQQRAFVLVMEAGGVNLLVELLRVIQRLNLKEQWTDLSLHFITLCTLRSTISGTCAQNHFRSIGGLEILLDGLGLPSSKFSVAKHSSIPKDERGGVLLLQILYLEILSEAVFGNVNNLQFLCENGRVHKFANCICWPAFMILEFHRQRDNARSSLALDSISGPIYFLDITEWSDYSVKLSNALCSFIIPSKDINYCPDEIACNKISLSIPSAYREQSVRWIIRVLMTVFLCIKACTSDTELPNHIKILAKTLQLYMIRTFRMVLVSKPTLLTAFREEGVWDLIFSENCFYFGSSVEDIQFHIVTEVRNEDVNSNIEPTDSESLYLSDVNILQLEAISFLEYAATLNENKYNLPECSALLDALDHCISDPVVISILLKSFRVILQLATEQTLVSFKSLDVITGVLKAACQQAKELQNLSCLPIDDVIISEDGSQVKNIDMSSSEERTEHAIICIELALSLFKEYVTISSYGRILILHNPDCIECLFNLFQEKNFRKHVLEQILALFRLPPSSKQDHAAKLQLCSKYLESFTRANEKEMVNSELLIDLLVDMREIITMDRMYYQNLFRDGGCFLHIVSLLNGTFNEATGEQLVLNVLETLTLLLEGNDASKAAFRMLVGVGYQTLQSLLLDFYKWLPSEKLLHALLSMLVDEKFEINEITTIKNEDVVILVLNILQKSSTSLQHYGLVVLQQLLKQSIANRTSCFRAGLLSILLDWFSVEERDDTVLEIADLIQIIGAHSISGKDIRKIFALLRCGKIGAKKKHTSLLLTCLSHMLKEKGPEAFFEFDGHDSGIEIKSPFQWPYNRGLSFSCWLRVENFPENGMMGLFSFFTEDGKGCSAVLSKSALVYESINQKRECVLLPLKLQPKEWKFLSVTHTMGRAFSGGSHLRCYVDGNLVSSEKCSYAKMNEAMTHCTIGTKLMPVGEQPISIGYEKTFAFTGQMGPIYVFSDALSSEQIKGIYNLGPSYMYSFHGDDSLYRGILDARDGISSKIIFGFNAQASDSRSLFSVSSALDRADRSTFEATIMGGSKLCSRHLPQDIIYCVGGVSVFFPLFTCNAVSDGEQSCHTSLINYKLPAEVIKLVASVLDGNVSNQQQMYLLSGLSIMGLLLQSATPKMLNIETLSALKYMFDVLRNCGMSKVLLKDAILQIYLNPQIWVHSSYEVQRDLYMFLLKYFETDGRFLPLLCGLPTIIDIVCQYYSEDVDSKRAVGSKSLLHPVTKQVVGDRPKIEEICKLRLLLLSLAEMSLKLQVSPADIRALASFFERNQDIACVEDVLKMIIHALSESPVLSSFLEHVNCLGGCCIFISLLKREFEPIRLLGLQLVGKLLAGIPSEKKRAKLFTLPIGQSRPISDNSKKEITAASHLFFYTISERLFKFPLSYNLCAAFFNVLLGGASPNKVLQEYSQPDQSKNKNFSTSHLVPFFLPQILVCIFRYLLSCQDSSERIRILSDLLGLLDSNPTNIEALMEHSWNYWLEASTKLDVLKEYRSVPKGELDNVEIDEVILVRNLYALVLAYYLSAVKGGWHQLEDTANFFLLKFDQGQLSSSYLLRDILDDIVGSLLQTSSEENIFLSQPCCDNVLYLLKLIQELLFSQIGIKILFPSNPSEKSLSSNKWEEDIKSTLNEILIDESHGQYKSFPWKSFQFADKDETSDDWWNFFDKVWDLICNLNGKGPNKLLPKSPNIEVPSLGQRARGLVESLNVPATEMAAAVVSGGIGTALGAKMNRFYDKATLLREEIFLRVFFHLVILYLCKAGLENASKCVLQFMSLLPVLISEDEKIKNKLHFLIWSLLIARSQYGQLDDGARYHVLSHLILETIICGKSMLVPNILDRDDYMEIGNNKEDGFILNFVQKDRVLAAANVEVKHMKAVQDDRLRQLEELQSKLNEHFTEETQLETMIEDNIHISITSALSADDKRKIAFRLAFDEDQQIVADKWIHIFRALIDERGPWSANPFPNDVVTHWKLDKTEDKWRRRLKLKRNYKFDERLGQPSYSRNESTEACVDQSSFSTKIPEKMKRFLLKGVQGITEANVYEPFEDTNDTSESSQSNLLENQNPNNASDSSDYRTIVQNKKEPSSNNGDSDYTKVLCSVHCVLITPKRKLAGQLDITRTVLHFSFEFLVEGTGGSSVFSKFKETEDSDCKSDLGGVERLDGGRDYVIKTPSSVLMQKQSNKIKHHRRWNITKIKAVHWTRYLLQYTAMEIFFDDSNAPVFLNFSSQKDAKNAGSLLVSLRNEALFPKGSSKDKNSVISFVDRRVALEMAENARERWIRREISNFEYLMILNTLAGRSYNDLTQYPVFPWVLTDYTSEKLDFNKSSTFRDLSKPIGALDEKRFEVFEDRYVNFCDPDIPSFYYGSHYSTMGIVLHYLLRLEPFTALHRSLQGGKFDQADRLFQSIDSAYKNSLSNTSDVKELIPEFFYMPEFLENSNSYHLGVRQDGEPLGDVALPPWAKGSPEEFIHINREALESEYVSSNLHHWIDLIFGYKQRGQPAVEAANIFYYVTYEGAVDLENMDDLLQKSAIEDQIANFGQTPIQIFRMKHPRRGPPVPIAHPLYFAPQSIALTSSVSSTISHMSALLFIGLLDNTVILMNEGLILSIKLWLTTQLQSVGNFTFSGPQDHFFGIGSDVISPRKIGTFLAENVKFGRQCLATMQINGDKYLILCGNWENSFQIISLSDGRIVQSIRQHKDVVGCVAGLFDVSFCPPYVAYILKCMFHLMEM</sequence>
<feature type="compositionally biased region" description="Polar residues" evidence="3">
    <location>
        <begin position="2280"/>
        <end position="2300"/>
    </location>
</feature>
<dbReference type="PROSITE" id="PS50197">
    <property type="entry name" value="BEACH"/>
    <property type="match status" value="1"/>
</dbReference>
<organism evidence="6 7">
    <name type="scientific">Oryza meyeriana var. granulata</name>
    <dbReference type="NCBI Taxonomy" id="110450"/>
    <lineage>
        <taxon>Eukaryota</taxon>
        <taxon>Viridiplantae</taxon>
        <taxon>Streptophyta</taxon>
        <taxon>Embryophyta</taxon>
        <taxon>Tracheophyta</taxon>
        <taxon>Spermatophyta</taxon>
        <taxon>Magnoliopsida</taxon>
        <taxon>Liliopsida</taxon>
        <taxon>Poales</taxon>
        <taxon>Poaceae</taxon>
        <taxon>BOP clade</taxon>
        <taxon>Oryzoideae</taxon>
        <taxon>Oryzeae</taxon>
        <taxon>Oryzinae</taxon>
        <taxon>Oryza</taxon>
        <taxon>Oryza meyeriana</taxon>
    </lineage>
</organism>
<evidence type="ECO:0008006" key="8">
    <source>
        <dbReference type="Google" id="ProtNLM"/>
    </source>
</evidence>
<dbReference type="InterPro" id="IPR011993">
    <property type="entry name" value="PH-like_dom_sf"/>
</dbReference>
<dbReference type="SUPFAM" id="SSF50729">
    <property type="entry name" value="PH domain-like"/>
    <property type="match status" value="1"/>
</dbReference>
<proteinExistence type="predicted"/>
<dbReference type="InterPro" id="IPR023362">
    <property type="entry name" value="PH-BEACH_dom"/>
</dbReference>
<dbReference type="Pfam" id="PF15787">
    <property type="entry name" value="DUF4704"/>
    <property type="match status" value="1"/>
</dbReference>
<evidence type="ECO:0000259" key="5">
    <source>
        <dbReference type="PROSITE" id="PS51783"/>
    </source>
</evidence>
<dbReference type="Gene3D" id="2.60.120.200">
    <property type="match status" value="1"/>
</dbReference>
<dbReference type="SMART" id="SM01026">
    <property type="entry name" value="Beach"/>
    <property type="match status" value="1"/>
</dbReference>
<gene>
    <name evidence="6" type="ORF">E2562_015520</name>
</gene>
<evidence type="ECO:0000256" key="1">
    <source>
        <dbReference type="ARBA" id="ARBA00022574"/>
    </source>
</evidence>
<dbReference type="InterPro" id="IPR013320">
    <property type="entry name" value="ConA-like_dom_sf"/>
</dbReference>
<name>A0A6G1CQD7_9ORYZ</name>
<keyword evidence="1" id="KW-0853">WD repeat</keyword>
<dbReference type="EMBL" id="SPHZ02000008">
    <property type="protein sequence ID" value="KAF0902297.1"/>
    <property type="molecule type" value="Genomic_DNA"/>
</dbReference>
<dbReference type="Pfam" id="PF20425">
    <property type="entry name" value="Neurobeachin"/>
    <property type="match status" value="1"/>
</dbReference>
<dbReference type="InterPro" id="IPR016024">
    <property type="entry name" value="ARM-type_fold"/>
</dbReference>
<dbReference type="PANTHER" id="PTHR13743">
    <property type="entry name" value="BEIGE/BEACH-RELATED"/>
    <property type="match status" value="1"/>
</dbReference>
<dbReference type="Pfam" id="PF13385">
    <property type="entry name" value="Laminin_G_3"/>
    <property type="match status" value="1"/>
</dbReference>
<dbReference type="PROSITE" id="PS51783">
    <property type="entry name" value="PH_BEACH"/>
    <property type="match status" value="1"/>
</dbReference>
<comment type="caution">
    <text evidence="6">The sequence shown here is derived from an EMBL/GenBank/DDBJ whole genome shotgun (WGS) entry which is preliminary data.</text>
</comment>
<dbReference type="InterPro" id="IPR011989">
    <property type="entry name" value="ARM-like"/>
</dbReference>
<keyword evidence="7" id="KW-1185">Reference proteome</keyword>
<dbReference type="CDD" id="cd06071">
    <property type="entry name" value="Beach"/>
    <property type="match status" value="1"/>
</dbReference>
<dbReference type="Proteomes" id="UP000479710">
    <property type="component" value="Unassembled WGS sequence"/>
</dbReference>